<gene>
    <name evidence="1" type="ORF">GCM10010989_05240</name>
</gene>
<reference evidence="1 2" key="1">
    <citation type="journal article" date="2014" name="Int. J. Syst. Evol. Microbiol.">
        <title>Complete genome sequence of Corynebacterium casei LMG S-19264T (=DSM 44701T), isolated from a smear-ripened cheese.</title>
        <authorList>
            <consortium name="US DOE Joint Genome Institute (JGI-PGF)"/>
            <person name="Walter F."/>
            <person name="Albersmeier A."/>
            <person name="Kalinowski J."/>
            <person name="Ruckert C."/>
        </authorList>
    </citation>
    <scope>NUCLEOTIDE SEQUENCE [LARGE SCALE GENOMIC DNA]</scope>
    <source>
        <strain evidence="1 2">CGMCC 1.15358</strain>
    </source>
</reference>
<evidence type="ECO:0000313" key="1">
    <source>
        <dbReference type="EMBL" id="GGD34019.1"/>
    </source>
</evidence>
<evidence type="ECO:0000313" key="2">
    <source>
        <dbReference type="Proteomes" id="UP000598997"/>
    </source>
</evidence>
<comment type="caution">
    <text evidence="1">The sequence shown here is derived from an EMBL/GenBank/DDBJ whole genome shotgun (WGS) entry which is preliminary data.</text>
</comment>
<protein>
    <submittedName>
        <fullName evidence="1">Peptidase</fullName>
    </submittedName>
</protein>
<accession>A0A916Y7X8</accession>
<dbReference type="InterPro" id="IPR010836">
    <property type="entry name" value="SapC"/>
</dbReference>
<sequence>MSQHAVLDPATHRDLRVRMEPGADLGDQVMSCIAVPNEFRQVQADFPILFHKNQETGAFNAVALFGFENGENLFLENGKWNAGYRPLALSIQPFLIGRSRDEDGVAQVHIDMEHVRIDDAEGVRVFDESGQATPYLEDVAEKLGRLDAGYRASEGFFAALKRWDLLEPFTLEVTLNDGAKRSLVGFHILNEDRIRGLDGAALGELHAAGYLMPIFMALASLSHITDLVARKNAREAHA</sequence>
<dbReference type="Proteomes" id="UP000598997">
    <property type="component" value="Unassembled WGS sequence"/>
</dbReference>
<name>A0A916Y7X8_9SPHN</name>
<dbReference type="OrthoDB" id="8888710at2"/>
<proteinExistence type="predicted"/>
<dbReference type="Pfam" id="PF07277">
    <property type="entry name" value="SapC"/>
    <property type="match status" value="1"/>
</dbReference>
<dbReference type="EMBL" id="BMIO01000001">
    <property type="protein sequence ID" value="GGD34019.1"/>
    <property type="molecule type" value="Genomic_DNA"/>
</dbReference>
<keyword evidence="2" id="KW-1185">Reference proteome</keyword>
<organism evidence="1 2">
    <name type="scientific">Croceicoccus pelagius</name>
    <dbReference type="NCBI Taxonomy" id="1703341"/>
    <lineage>
        <taxon>Bacteria</taxon>
        <taxon>Pseudomonadati</taxon>
        <taxon>Pseudomonadota</taxon>
        <taxon>Alphaproteobacteria</taxon>
        <taxon>Sphingomonadales</taxon>
        <taxon>Erythrobacteraceae</taxon>
        <taxon>Croceicoccus</taxon>
    </lineage>
</organism>
<dbReference type="AlphaFoldDB" id="A0A916Y7X8"/>
<dbReference type="RefSeq" id="WP_066766060.1">
    <property type="nucleotide sequence ID" value="NZ_BMIO01000001.1"/>
</dbReference>